<dbReference type="OrthoDB" id="2678857at2"/>
<proteinExistence type="predicted"/>
<gene>
    <name evidence="2" type="ORF">SAMN05421736_112133</name>
</gene>
<evidence type="ECO:0000313" key="3">
    <source>
        <dbReference type="Proteomes" id="UP000198935"/>
    </source>
</evidence>
<dbReference type="InterPro" id="IPR012312">
    <property type="entry name" value="Hemerythrin-like"/>
</dbReference>
<name>A0A1H3SYD4_9BACI</name>
<evidence type="ECO:0000313" key="2">
    <source>
        <dbReference type="EMBL" id="SDZ43036.1"/>
    </source>
</evidence>
<organism evidence="2 3">
    <name type="scientific">Evansella caseinilytica</name>
    <dbReference type="NCBI Taxonomy" id="1503961"/>
    <lineage>
        <taxon>Bacteria</taxon>
        <taxon>Bacillati</taxon>
        <taxon>Bacillota</taxon>
        <taxon>Bacilli</taxon>
        <taxon>Bacillales</taxon>
        <taxon>Bacillaceae</taxon>
        <taxon>Evansella</taxon>
    </lineage>
</organism>
<protein>
    <submittedName>
        <fullName evidence="2">Hemerythrin HHE cation binding domain-containing protein</fullName>
    </submittedName>
</protein>
<dbReference type="Gene3D" id="1.20.120.520">
    <property type="entry name" value="nmb1532 protein domain like"/>
    <property type="match status" value="1"/>
</dbReference>
<reference evidence="3" key="1">
    <citation type="submission" date="2016-10" db="EMBL/GenBank/DDBJ databases">
        <authorList>
            <person name="Varghese N."/>
            <person name="Submissions S."/>
        </authorList>
    </citation>
    <scope>NUCLEOTIDE SEQUENCE [LARGE SCALE GENOMIC DNA]</scope>
    <source>
        <strain evidence="3">SP</strain>
    </source>
</reference>
<evidence type="ECO:0000259" key="1">
    <source>
        <dbReference type="Pfam" id="PF01814"/>
    </source>
</evidence>
<dbReference type="Pfam" id="PF01814">
    <property type="entry name" value="Hemerythrin"/>
    <property type="match status" value="1"/>
</dbReference>
<feature type="domain" description="Hemerythrin-like" evidence="1">
    <location>
        <begin position="25"/>
        <end position="134"/>
    </location>
</feature>
<keyword evidence="3" id="KW-1185">Reference proteome</keyword>
<dbReference type="Proteomes" id="UP000198935">
    <property type="component" value="Unassembled WGS sequence"/>
</dbReference>
<accession>A0A1H3SYD4</accession>
<dbReference type="AlphaFoldDB" id="A0A1H3SYD4"/>
<sequence length="140" mass="16252">MSGPALRKLHSHKSIHDGAVTEGRDIMTLLEDVYKKKQEKHAKIAAAALIEHWETRILAHADAEEEGLYLDIKKQRPDLQETITKLIRDHELIRILVKETKTMLDDSSVTEEVIDRFKAVYVLVQLHSREEENYLPLEHH</sequence>
<dbReference type="EMBL" id="FNPI01000012">
    <property type="protein sequence ID" value="SDZ43036.1"/>
    <property type="molecule type" value="Genomic_DNA"/>
</dbReference>